<dbReference type="GO" id="GO:0005829">
    <property type="term" value="C:cytosol"/>
    <property type="evidence" value="ECO:0007669"/>
    <property type="project" value="TreeGrafter"/>
</dbReference>
<proteinExistence type="predicted"/>
<dbReference type="PANTHER" id="PTHR10000">
    <property type="entry name" value="PHOSPHOSERINE PHOSPHATASE"/>
    <property type="match status" value="1"/>
</dbReference>
<accession>A0A6J7EE08</accession>
<dbReference type="GO" id="GO:0016791">
    <property type="term" value="F:phosphatase activity"/>
    <property type="evidence" value="ECO:0007669"/>
    <property type="project" value="TreeGrafter"/>
</dbReference>
<evidence type="ECO:0000313" key="1">
    <source>
        <dbReference type="EMBL" id="CAB4880441.1"/>
    </source>
</evidence>
<gene>
    <name evidence="1" type="ORF">UFOPK3444_01362</name>
</gene>
<dbReference type="AlphaFoldDB" id="A0A6J7EE08"/>
<dbReference type="InterPro" id="IPR023214">
    <property type="entry name" value="HAD_sf"/>
</dbReference>
<dbReference type="PANTHER" id="PTHR10000:SF8">
    <property type="entry name" value="HAD SUPERFAMILY HYDROLASE-LIKE, TYPE 3"/>
    <property type="match status" value="1"/>
</dbReference>
<dbReference type="InterPro" id="IPR036412">
    <property type="entry name" value="HAD-like_sf"/>
</dbReference>
<dbReference type="Gene3D" id="3.40.50.1000">
    <property type="entry name" value="HAD superfamily/HAD-like"/>
    <property type="match status" value="2"/>
</dbReference>
<name>A0A6J7EE08_9ZZZZ</name>
<dbReference type="EMBL" id="CAFBLU010000030">
    <property type="protein sequence ID" value="CAB4880441.1"/>
    <property type="molecule type" value="Genomic_DNA"/>
</dbReference>
<reference evidence="1" key="1">
    <citation type="submission" date="2020-05" db="EMBL/GenBank/DDBJ databases">
        <authorList>
            <person name="Chiriac C."/>
            <person name="Salcher M."/>
            <person name="Ghai R."/>
            <person name="Kavagutti S V."/>
        </authorList>
    </citation>
    <scope>NUCLEOTIDE SEQUENCE</scope>
</reference>
<sequence>MRCVYLDLDGTLLGSNASLFHDGEGNISTWAVKAIEACHRADLEIVLISGRREAQVREDTRLVGGKAYSFESGSCLVTDGERDWLTGDWQPADLTIHQQIENSGAGLLLLEHYAGRLEHHEPWHTGREVSHLYRGVVDADEANALLAEHGHGSLRLCDNGSVHHASPVLAGIEHPRAYHLVPKGATKRGAVARHRQIRGYAPEDCISVGDGREDMEIAPEVGAMWLVANAITADPAIGKLADQVPNVRIAAESNGGGVYEAIVTTLAEGS</sequence>
<dbReference type="SUPFAM" id="SSF56784">
    <property type="entry name" value="HAD-like"/>
    <property type="match status" value="1"/>
</dbReference>
<dbReference type="GO" id="GO:0000287">
    <property type="term" value="F:magnesium ion binding"/>
    <property type="evidence" value="ECO:0007669"/>
    <property type="project" value="TreeGrafter"/>
</dbReference>
<protein>
    <submittedName>
        <fullName evidence="1">Unannotated protein</fullName>
    </submittedName>
</protein>
<organism evidence="1">
    <name type="scientific">freshwater metagenome</name>
    <dbReference type="NCBI Taxonomy" id="449393"/>
    <lineage>
        <taxon>unclassified sequences</taxon>
        <taxon>metagenomes</taxon>
        <taxon>ecological metagenomes</taxon>
    </lineage>
</organism>